<dbReference type="RefSeq" id="XP_056552615.1">
    <property type="nucleotide sequence ID" value="XM_056703615.1"/>
</dbReference>
<evidence type="ECO:0000256" key="1">
    <source>
        <dbReference type="SAM" id="MobiDB-lite"/>
    </source>
</evidence>
<dbReference type="AlphaFoldDB" id="A0A9W9V270"/>
<dbReference type="InterPro" id="IPR021264">
    <property type="entry name" value="AFUB_079030/YDR124W-like"/>
</dbReference>
<organism evidence="3 4">
    <name type="scientific">Penicillium cataractarum</name>
    <dbReference type="NCBI Taxonomy" id="2100454"/>
    <lineage>
        <taxon>Eukaryota</taxon>
        <taxon>Fungi</taxon>
        <taxon>Dikarya</taxon>
        <taxon>Ascomycota</taxon>
        <taxon>Pezizomycotina</taxon>
        <taxon>Eurotiomycetes</taxon>
        <taxon>Eurotiomycetidae</taxon>
        <taxon>Eurotiales</taxon>
        <taxon>Aspergillaceae</taxon>
        <taxon>Penicillium</taxon>
    </lineage>
</organism>
<name>A0A9W9V270_9EURO</name>
<evidence type="ECO:0000313" key="4">
    <source>
        <dbReference type="Proteomes" id="UP001147782"/>
    </source>
</evidence>
<dbReference type="InterPro" id="IPR047092">
    <property type="entry name" value="AFUB_07903/YDR124W-like_hel"/>
</dbReference>
<dbReference type="PANTHER" id="PTHR36102:SF1">
    <property type="entry name" value="YDR124W-LIKE HELICAL BUNDLE DOMAIN-CONTAINING PROTEIN"/>
    <property type="match status" value="1"/>
</dbReference>
<sequence length="120" mass="14159">MYEKAFQNLQQTNCRVLAKAYIKVVEPRKQVNYPYNGRKAIGGRTVQLDPEQTKPPWWPPQVRHREPDHLPKVERIRLLVHILRELRTSHGITVRKLKEADRAIRDLIRPKGRRPNQISG</sequence>
<evidence type="ECO:0000313" key="3">
    <source>
        <dbReference type="EMBL" id="KAJ5364989.1"/>
    </source>
</evidence>
<feature type="region of interest" description="Disordered" evidence="1">
    <location>
        <begin position="40"/>
        <end position="63"/>
    </location>
</feature>
<dbReference type="GeneID" id="81442794"/>
<evidence type="ECO:0000259" key="2">
    <source>
        <dbReference type="Pfam" id="PF11001"/>
    </source>
</evidence>
<keyword evidence="4" id="KW-1185">Reference proteome</keyword>
<proteinExistence type="predicted"/>
<gene>
    <name evidence="3" type="ORF">N7496_010702</name>
</gene>
<reference evidence="3" key="1">
    <citation type="submission" date="2022-11" db="EMBL/GenBank/DDBJ databases">
        <authorList>
            <person name="Petersen C."/>
        </authorList>
    </citation>
    <scope>NUCLEOTIDE SEQUENCE</scope>
    <source>
        <strain evidence="3">IBT 29864</strain>
    </source>
</reference>
<comment type="caution">
    <text evidence="3">The sequence shown here is derived from an EMBL/GenBank/DDBJ whole genome shotgun (WGS) entry which is preliminary data.</text>
</comment>
<dbReference type="OrthoDB" id="5338458at2759"/>
<dbReference type="EMBL" id="JAPZBS010000008">
    <property type="protein sequence ID" value="KAJ5364989.1"/>
    <property type="molecule type" value="Genomic_DNA"/>
</dbReference>
<feature type="domain" description="Subtelomeric hrmA-associated cluster protein AFUB-079030/YDR124W-like helical bundle" evidence="2">
    <location>
        <begin position="1"/>
        <end position="113"/>
    </location>
</feature>
<dbReference type="Proteomes" id="UP001147782">
    <property type="component" value="Unassembled WGS sequence"/>
</dbReference>
<reference evidence="3" key="2">
    <citation type="journal article" date="2023" name="IMA Fungus">
        <title>Comparative genomic study of the Penicillium genus elucidates a diverse pangenome and 15 lateral gene transfer events.</title>
        <authorList>
            <person name="Petersen C."/>
            <person name="Sorensen T."/>
            <person name="Nielsen M.R."/>
            <person name="Sondergaard T.E."/>
            <person name="Sorensen J.L."/>
            <person name="Fitzpatrick D.A."/>
            <person name="Frisvad J.C."/>
            <person name="Nielsen K.L."/>
        </authorList>
    </citation>
    <scope>NUCLEOTIDE SEQUENCE</scope>
    <source>
        <strain evidence="3">IBT 29864</strain>
    </source>
</reference>
<dbReference type="PANTHER" id="PTHR36102">
    <property type="entry name" value="CHROMOSOME 10, WHOLE GENOME SHOTGUN SEQUENCE"/>
    <property type="match status" value="1"/>
</dbReference>
<accession>A0A9W9V270</accession>
<protein>
    <recommendedName>
        <fullName evidence="2">Subtelomeric hrmA-associated cluster protein AFUB-079030/YDR124W-like helical bundle domain-containing protein</fullName>
    </recommendedName>
</protein>
<dbReference type="Pfam" id="PF11001">
    <property type="entry name" value="AFUB_07903_YDR124W_hel"/>
    <property type="match status" value="1"/>
</dbReference>